<reference evidence="5 6" key="1">
    <citation type="journal article" date="2010" name="Cell Res.">
        <title>Complete genome sequence of the rifamycin SV-producing Amycolatopsis mediterranei U32 revealed its genetic characteristics in phylogeny and metabolism.</title>
        <authorList>
            <person name="Zhao W."/>
            <person name="Zhong Y."/>
            <person name="Yuan H."/>
            <person name="Wang J."/>
            <person name="Zheng H."/>
            <person name="Wang Y."/>
            <person name="Cen X."/>
            <person name="Xu F."/>
            <person name="Bai J."/>
            <person name="Han X."/>
            <person name="Lu G."/>
            <person name="Zhu Y."/>
            <person name="Shao Z."/>
            <person name="Yan H."/>
            <person name="Li C."/>
            <person name="Peng N."/>
            <person name="Zhang Z."/>
            <person name="Zhang Y."/>
            <person name="Lin W."/>
            <person name="Fan Y."/>
            <person name="Qin Z."/>
            <person name="Hu Y."/>
            <person name="Zhu B."/>
            <person name="Wang S."/>
            <person name="Ding X."/>
            <person name="Zhao G.P."/>
        </authorList>
    </citation>
    <scope>NUCLEOTIDE SEQUENCE [LARGE SCALE GENOMIC DNA]</scope>
    <source>
        <strain evidence="6">U-32</strain>
    </source>
</reference>
<dbReference type="Pfam" id="PF05593">
    <property type="entry name" value="RHS_repeat"/>
    <property type="match status" value="1"/>
</dbReference>
<evidence type="ECO:0000256" key="2">
    <source>
        <dbReference type="SAM" id="MobiDB-lite"/>
    </source>
</evidence>
<evidence type="ECO:0000256" key="1">
    <source>
        <dbReference type="ARBA" id="ARBA00022737"/>
    </source>
</evidence>
<dbReference type="KEGG" id="amd:AMED_7297"/>
<feature type="compositionally biased region" description="Polar residues" evidence="2">
    <location>
        <begin position="691"/>
        <end position="705"/>
    </location>
</feature>
<sequence length="1532" mass="156271">MGQLGNGTTIDAKTPAQVSGLTSSTAIASGLYTGYAVKSDGTAWAWGYNTYGGLGDGTTTDRSTPVRVGTLTNVIAVAGGSFTGYALKSDGTVWAWGNGYDGELGNGGTADSHTPVRVGSLTGVTAIAGSGGNGYALKSDGTVWSWGINSSGQIGDGTTTTRLAPVQVKNLPGVSAIAAASGSETAYAVKSDGTVWSWGDNASGQLGNGSTAANTSTAVQVKNFTGATAIAGGLSDGYALKSDGTVWSWGDGSYGQLGNGGTTQSAVAVQVSGLTGIAAIAAGGHSAYATRADGTARSWGSNSNGQLGNGTTTNAKTPVVVSTLTSVIAVAANYNSAYALAGGTIPAAGAVPPRQLPGDGNPCLPCPLVQSGTGSGGDPVDTSSGAFHERYTDLSVAGRGPGLVWARSYNSVMAADDGPLGYGWHTGYGARLITNATTGAITVSQENGAEVVFTNSSGTYTAPARVQATLVKNADGTYTFTRHATQILRFDSAGHLTAIADLNGEKTALTYAGALLSKVTDSAGRALTVTYTGTHISKVSDPLGNAYTYAYDSAGNLTTVTAPDGGVTTFGYDSAHRVTSVLDPAQQSATTKHPTTNVYDAKSRVTTQTDALGRVTTFVYTGDPYSSAGGTTVVLDPAGHQTADIYQYGIRVSNVRGFGTAAAVTTNYTYDKTTLAPTETTRTTAGDPNAHRTTATYDTKGNPTAQVDGLGREVDTTYNAFNEPLTKTEPNPSSVGPARITTTYAYDSKGNLVSKSRPLYTSATASTNQTVTYRHDASTHPGDVTGAVDPLGKITTTTYDSAGNVATVTTPQGRTTTHTYDADGHRITTIAPQGAVSGADPAAYTTTFGYDTNGRPTSTSVAAPGGPLVTSQAYDLDGRLTSSTDPLGRVSHNTYDLAGELITATQPDGSTRQTTYWPDGTVKTRVDGLGKITSYGADTLGRVASVTDPLNRVTTYTYDAADAVLITTDPQNQVTTNVYDAAGQLLTTTYSDGVTPKVTRTYNAGGLAATIVDGSGTTTSAYDSLGRLTSQSVAGQTVGYGYDPAGRVTTLTYPNGKNVTRTYDGDGSLTGVSDWLGGASTFGYDGGGRLATTTVPNGITTTIGHDAPGRTTGITLANGGTTLGSLTDTWDTAGQLSSETSAGLGADRAFGYDTDGRLTTDTDTAYAYDSAGQLTSNAGTTQAYDAAGQLTGAYTFDQRGNRTVAGTTAYSYDQANRLTSYTADATAAVYGYNGDGLRTTKKVGTTTSTFAYDTVEGLPLLLADGTNFYLYGPGGTPIEQIGATSGTPTYLHADQLGSVRVLTAADGTVANTATYTAYSVRTFGTAGGTTTPFGFAGQYTDAESGLLYLRARYYDPATGQFLTRDPALPLSGSVYGYADGDPIGRKDPSGLWTGGICFTSHLGGLVFWSGQVCIQIDGHGDLGVTGTMAGGGSTPGLGAGVGLQGSNADQIKDLNGLFCTAGFSAGAPYFGGADFSWGTDSQGRPVYVGELSGGVGAEGLPFPAEVHGGVSDTWSASFSIPKVWNWLTSLFD</sequence>
<organism evidence="5 6">
    <name type="scientific">Amycolatopsis mediterranei (strain U-32)</name>
    <dbReference type="NCBI Taxonomy" id="749927"/>
    <lineage>
        <taxon>Bacteria</taxon>
        <taxon>Bacillati</taxon>
        <taxon>Actinomycetota</taxon>
        <taxon>Actinomycetes</taxon>
        <taxon>Pseudonocardiales</taxon>
        <taxon>Pseudonocardiaceae</taxon>
        <taxon>Amycolatopsis</taxon>
    </lineage>
</organism>
<dbReference type="eggNOG" id="COG5184">
    <property type="taxonomic scope" value="Bacteria"/>
</dbReference>
<feature type="region of interest" description="Disordered" evidence="2">
    <location>
        <begin position="679"/>
        <end position="709"/>
    </location>
</feature>
<dbReference type="Pfam" id="PF20148">
    <property type="entry name" value="DUF6531"/>
    <property type="match status" value="1"/>
</dbReference>
<feature type="domain" description="Teneurin-like YD-shell" evidence="4">
    <location>
        <begin position="694"/>
        <end position="888"/>
    </location>
</feature>
<dbReference type="EMBL" id="CP002000">
    <property type="protein sequence ID" value="ADJ49013.1"/>
    <property type="molecule type" value="Genomic_DNA"/>
</dbReference>
<dbReference type="InterPro" id="IPR009091">
    <property type="entry name" value="RCC1/BLIP-II"/>
</dbReference>
<dbReference type="SUPFAM" id="SSF50985">
    <property type="entry name" value="RCC1/BLIP-II"/>
    <property type="match status" value="1"/>
</dbReference>
<dbReference type="InterPro" id="IPR045351">
    <property type="entry name" value="DUF6531"/>
</dbReference>
<name>A0A0H3DFW3_AMYMU</name>
<gene>
    <name evidence="5" type="ordered locus">AMED_7297</name>
</gene>
<dbReference type="PANTHER" id="PTHR32305:SF15">
    <property type="entry name" value="PROTEIN RHSA-RELATED"/>
    <property type="match status" value="1"/>
</dbReference>
<dbReference type="InterPro" id="IPR056823">
    <property type="entry name" value="TEN-like_YD-shell"/>
</dbReference>
<evidence type="ECO:0000259" key="4">
    <source>
        <dbReference type="Pfam" id="PF25023"/>
    </source>
</evidence>
<protein>
    <submittedName>
        <fullName evidence="5">Rhs family protein</fullName>
    </submittedName>
</protein>
<dbReference type="InterPro" id="IPR050708">
    <property type="entry name" value="T6SS_VgrG/RHS"/>
</dbReference>
<evidence type="ECO:0000313" key="5">
    <source>
        <dbReference type="EMBL" id="ADJ49013.1"/>
    </source>
</evidence>
<dbReference type="NCBIfam" id="TIGR01643">
    <property type="entry name" value="YD_repeat_2x"/>
    <property type="match status" value="8"/>
</dbReference>
<feature type="domain" description="Teneurin-like YD-shell" evidence="4">
    <location>
        <begin position="953"/>
        <end position="1072"/>
    </location>
</feature>
<keyword evidence="1" id="KW-0677">Repeat</keyword>
<dbReference type="eggNOG" id="COG3209">
    <property type="taxonomic scope" value="Bacteria"/>
</dbReference>
<dbReference type="OrthoDB" id="9796385at2"/>
<dbReference type="InterPro" id="IPR000408">
    <property type="entry name" value="Reg_chr_condens"/>
</dbReference>
<dbReference type="Gene3D" id="2.180.10.10">
    <property type="entry name" value="RHS repeat-associated core"/>
    <property type="match status" value="3"/>
</dbReference>
<dbReference type="PROSITE" id="PS50012">
    <property type="entry name" value="RCC1_3"/>
    <property type="match status" value="6"/>
</dbReference>
<dbReference type="PATRIC" id="fig|749927.5.peg.7588"/>
<feature type="domain" description="Teneurin-like YD-shell" evidence="4">
    <location>
        <begin position="1101"/>
        <end position="1365"/>
    </location>
</feature>
<feature type="domain" description="DUF6531" evidence="3">
    <location>
        <begin position="377"/>
        <end position="453"/>
    </location>
</feature>
<dbReference type="Pfam" id="PF25023">
    <property type="entry name" value="TEN_YD-shell"/>
    <property type="match status" value="3"/>
</dbReference>
<dbReference type="InterPro" id="IPR006530">
    <property type="entry name" value="YD"/>
</dbReference>
<dbReference type="InterPro" id="IPR022385">
    <property type="entry name" value="Rhs_assc_core"/>
</dbReference>
<dbReference type="NCBIfam" id="TIGR03696">
    <property type="entry name" value="Rhs_assc_core"/>
    <property type="match status" value="1"/>
</dbReference>
<dbReference type="PANTHER" id="PTHR32305">
    <property type="match status" value="1"/>
</dbReference>
<dbReference type="HOGENOM" id="CLU_247188_0_0_11"/>
<evidence type="ECO:0000313" key="6">
    <source>
        <dbReference type="Proteomes" id="UP000000328"/>
    </source>
</evidence>
<dbReference type="Pfam" id="PF00415">
    <property type="entry name" value="RCC1"/>
    <property type="match status" value="6"/>
</dbReference>
<evidence type="ECO:0000259" key="3">
    <source>
        <dbReference type="Pfam" id="PF20148"/>
    </source>
</evidence>
<dbReference type="InterPro" id="IPR031325">
    <property type="entry name" value="RHS_repeat"/>
</dbReference>
<dbReference type="PRINTS" id="PR00633">
    <property type="entry name" value="RCCNDNSATION"/>
</dbReference>
<accession>A0A0H3DFW3</accession>
<proteinExistence type="predicted"/>
<dbReference type="Proteomes" id="UP000000328">
    <property type="component" value="Chromosome"/>
</dbReference>
<dbReference type="Gene3D" id="2.130.10.30">
    <property type="entry name" value="Regulator of chromosome condensation 1/beta-lactamase-inhibitor protein II"/>
    <property type="match status" value="2"/>
</dbReference>